<dbReference type="AlphaFoldDB" id="A0AAN9LM80"/>
<evidence type="ECO:0000313" key="2">
    <source>
        <dbReference type="Proteomes" id="UP001374584"/>
    </source>
</evidence>
<protein>
    <submittedName>
        <fullName evidence="1">Uncharacterized protein</fullName>
    </submittedName>
</protein>
<organism evidence="1 2">
    <name type="scientific">Phaseolus coccineus</name>
    <name type="common">Scarlet runner bean</name>
    <name type="synonym">Phaseolus multiflorus</name>
    <dbReference type="NCBI Taxonomy" id="3886"/>
    <lineage>
        <taxon>Eukaryota</taxon>
        <taxon>Viridiplantae</taxon>
        <taxon>Streptophyta</taxon>
        <taxon>Embryophyta</taxon>
        <taxon>Tracheophyta</taxon>
        <taxon>Spermatophyta</taxon>
        <taxon>Magnoliopsida</taxon>
        <taxon>eudicotyledons</taxon>
        <taxon>Gunneridae</taxon>
        <taxon>Pentapetalae</taxon>
        <taxon>rosids</taxon>
        <taxon>fabids</taxon>
        <taxon>Fabales</taxon>
        <taxon>Fabaceae</taxon>
        <taxon>Papilionoideae</taxon>
        <taxon>50 kb inversion clade</taxon>
        <taxon>NPAAA clade</taxon>
        <taxon>indigoferoid/millettioid clade</taxon>
        <taxon>Phaseoleae</taxon>
        <taxon>Phaseolus</taxon>
    </lineage>
</organism>
<reference evidence="1 2" key="1">
    <citation type="submission" date="2024-01" db="EMBL/GenBank/DDBJ databases">
        <title>The genomes of 5 underutilized Papilionoideae crops provide insights into root nodulation and disease resistanc.</title>
        <authorList>
            <person name="Jiang F."/>
        </authorList>
    </citation>
    <scope>NUCLEOTIDE SEQUENCE [LARGE SCALE GENOMIC DNA]</scope>
    <source>
        <strain evidence="1">JINMINGXINNONG_FW02</strain>
        <tissue evidence="1">Leaves</tissue>
    </source>
</reference>
<comment type="caution">
    <text evidence="1">The sequence shown here is derived from an EMBL/GenBank/DDBJ whole genome shotgun (WGS) entry which is preliminary data.</text>
</comment>
<keyword evidence="2" id="KW-1185">Reference proteome</keyword>
<dbReference type="EMBL" id="JAYMYR010000010">
    <property type="protein sequence ID" value="KAK7336023.1"/>
    <property type="molecule type" value="Genomic_DNA"/>
</dbReference>
<dbReference type="Proteomes" id="UP001374584">
    <property type="component" value="Unassembled WGS sequence"/>
</dbReference>
<sequence length="70" mass="7947">MKGIGDASSNIFYADKWNLAKIVSKHRGRDFSRLLINKVSSLSFSLRPNFVLSCKRSLPMSIDVFELNNL</sequence>
<gene>
    <name evidence="1" type="ORF">VNO80_28219</name>
</gene>
<evidence type="ECO:0000313" key="1">
    <source>
        <dbReference type="EMBL" id="KAK7336023.1"/>
    </source>
</evidence>
<proteinExistence type="predicted"/>
<accession>A0AAN9LM80</accession>
<name>A0AAN9LM80_PHACN</name>